<evidence type="ECO:0000256" key="9">
    <source>
        <dbReference type="ARBA" id="ARBA00023049"/>
    </source>
</evidence>
<dbReference type="Gene3D" id="2.110.10.10">
    <property type="entry name" value="Hemopexin-like domain"/>
    <property type="match status" value="2"/>
</dbReference>
<dbReference type="GO" id="GO:0006508">
    <property type="term" value="P:proteolysis"/>
    <property type="evidence" value="ECO:0007669"/>
    <property type="project" value="UniProtKB-KW"/>
</dbReference>
<feature type="binding site" evidence="14">
    <location>
        <position position="311"/>
    </location>
    <ligand>
        <name>Ca(2+)</name>
        <dbReference type="ChEBI" id="CHEBI:29108"/>
        <label>4</label>
    </ligand>
</feature>
<evidence type="ECO:0000256" key="11">
    <source>
        <dbReference type="ARBA" id="ARBA00023157"/>
    </source>
</evidence>
<evidence type="ECO:0000256" key="3">
    <source>
        <dbReference type="ARBA" id="ARBA00022723"/>
    </source>
</evidence>
<feature type="binding site" evidence="14">
    <location>
        <position position="178"/>
    </location>
    <ligand>
        <name>Ca(2+)</name>
        <dbReference type="ChEBI" id="CHEBI:29108"/>
        <label>3</label>
    </ligand>
</feature>
<dbReference type="GO" id="GO:0030574">
    <property type="term" value="P:collagen catabolic process"/>
    <property type="evidence" value="ECO:0007669"/>
    <property type="project" value="TreeGrafter"/>
</dbReference>
<keyword evidence="6" id="KW-0378">Hydrolase</keyword>
<evidence type="ECO:0000256" key="4">
    <source>
        <dbReference type="ARBA" id="ARBA00022729"/>
    </source>
</evidence>
<dbReference type="GO" id="GO:0005615">
    <property type="term" value="C:extracellular space"/>
    <property type="evidence" value="ECO:0007669"/>
    <property type="project" value="TreeGrafter"/>
</dbReference>
<dbReference type="InterPro" id="IPR001818">
    <property type="entry name" value="Pept_M10_metallopeptidase"/>
</dbReference>
<feature type="binding site" evidence="14">
    <location>
        <position position="265"/>
    </location>
    <ligand>
        <name>Ca(2+)</name>
        <dbReference type="ChEBI" id="CHEBI:29108"/>
        <label>4</label>
    </ligand>
</feature>
<dbReference type="SUPFAM" id="SSF50923">
    <property type="entry name" value="Hemopexin-like domain"/>
    <property type="match status" value="1"/>
</dbReference>
<evidence type="ECO:0000313" key="18">
    <source>
        <dbReference type="Proteomes" id="UP001329430"/>
    </source>
</evidence>
<feature type="binding site" evidence="14">
    <location>
        <position position="267"/>
    </location>
    <ligand>
        <name>Ca(2+)</name>
        <dbReference type="ChEBI" id="CHEBI:29108"/>
        <label>5</label>
    </ligand>
</feature>
<protein>
    <recommendedName>
        <fullName evidence="16">Peptidase metallopeptidase domain-containing protein</fullName>
    </recommendedName>
</protein>
<feature type="repeat" description="Hemopexin" evidence="15">
    <location>
        <begin position="261"/>
        <end position="306"/>
    </location>
</feature>
<dbReference type="InterPro" id="IPR018487">
    <property type="entry name" value="Hemopexin-like_repeat"/>
</dbReference>
<evidence type="ECO:0000256" key="12">
    <source>
        <dbReference type="PIRSR" id="PIRSR001191-1"/>
    </source>
</evidence>
<feature type="repeat" description="Hemopexin" evidence="15">
    <location>
        <begin position="307"/>
        <end position="351"/>
    </location>
</feature>
<gene>
    <name evidence="17" type="ORF">RI129_004378</name>
</gene>
<dbReference type="Proteomes" id="UP001329430">
    <property type="component" value="Chromosome 3"/>
</dbReference>
<feature type="binding site" evidence="14">
    <location>
        <position position="158"/>
    </location>
    <ligand>
        <name>Ca(2+)</name>
        <dbReference type="ChEBI" id="CHEBI:29108"/>
        <label>3</label>
    </ligand>
</feature>
<dbReference type="GO" id="GO:0008270">
    <property type="term" value="F:zinc ion binding"/>
    <property type="evidence" value="ECO:0007669"/>
    <property type="project" value="InterPro"/>
</dbReference>
<feature type="repeat" description="Hemopexin" evidence="15">
    <location>
        <begin position="352"/>
        <end position="403"/>
    </location>
</feature>
<dbReference type="InterPro" id="IPR036375">
    <property type="entry name" value="Hemopexin-like_dom_sf"/>
</dbReference>
<feature type="binding site" evidence="14">
    <location>
        <position position="313"/>
    </location>
    <ligand>
        <name>Ca(2+)</name>
        <dbReference type="ChEBI" id="CHEBI:29108"/>
        <label>5</label>
    </ligand>
</feature>
<evidence type="ECO:0000256" key="10">
    <source>
        <dbReference type="ARBA" id="ARBA00023145"/>
    </source>
</evidence>
<evidence type="ECO:0000256" key="7">
    <source>
        <dbReference type="ARBA" id="ARBA00022833"/>
    </source>
</evidence>
<dbReference type="Pfam" id="PF00045">
    <property type="entry name" value="Hemopexin"/>
    <property type="match status" value="3"/>
</dbReference>
<dbReference type="SUPFAM" id="SSF47090">
    <property type="entry name" value="PGBD-like"/>
    <property type="match status" value="1"/>
</dbReference>
<proteinExistence type="inferred from homology"/>
<dbReference type="Pfam" id="PF00413">
    <property type="entry name" value="Peptidase_M10"/>
    <property type="match status" value="1"/>
</dbReference>
<feature type="binding site" evidence="14">
    <location>
        <position position="216"/>
    </location>
    <ligand>
        <name>Zn(2+)</name>
        <dbReference type="ChEBI" id="CHEBI:29105"/>
        <label>2</label>
        <note>catalytic</note>
    </ligand>
</feature>
<comment type="cofactor">
    <cofactor evidence="14">
        <name>Ca(2+)</name>
        <dbReference type="ChEBI" id="CHEBI:29108"/>
    </cofactor>
    <text evidence="14">Can bind about 5 Ca(2+) ions per subunit.</text>
</comment>
<dbReference type="Pfam" id="PF01471">
    <property type="entry name" value="PG_binding_1"/>
    <property type="match status" value="1"/>
</dbReference>
<dbReference type="PRINTS" id="PR00138">
    <property type="entry name" value="MATRIXIN"/>
</dbReference>
<evidence type="ECO:0000256" key="13">
    <source>
        <dbReference type="PIRSR" id="PIRSR001191-2"/>
    </source>
</evidence>
<name>A0AAN7VKW7_9COLE</name>
<feature type="binding site" evidence="13">
    <location>
        <position position="198"/>
    </location>
    <ligand>
        <name>Zn(2+)</name>
        <dbReference type="ChEBI" id="CHEBI:29105"/>
        <label>2</label>
        <note>catalytic</note>
    </ligand>
</feature>
<evidence type="ECO:0000259" key="16">
    <source>
        <dbReference type="SMART" id="SM00235"/>
    </source>
</evidence>
<comment type="cofactor">
    <cofactor evidence="14">
        <name>Zn(2+)</name>
        <dbReference type="ChEBI" id="CHEBI:29105"/>
    </cofactor>
    <text evidence="14">Binds 2 Zn(2+) ions per subunit.</text>
</comment>
<dbReference type="Gene3D" id="3.40.390.10">
    <property type="entry name" value="Collagenase (Catalytic Domain)"/>
    <property type="match status" value="1"/>
</dbReference>
<dbReference type="InterPro" id="IPR024079">
    <property type="entry name" value="MetalloPept_cat_dom_sf"/>
</dbReference>
<dbReference type="PANTHER" id="PTHR10201:SF310">
    <property type="entry name" value="MMP-LIKE PROTEIN"/>
    <property type="match status" value="1"/>
</dbReference>
<dbReference type="AlphaFoldDB" id="A0AAN7VKW7"/>
<evidence type="ECO:0000256" key="5">
    <source>
        <dbReference type="ARBA" id="ARBA00022737"/>
    </source>
</evidence>
<evidence type="ECO:0000256" key="15">
    <source>
        <dbReference type="PROSITE-ProRule" id="PRU01011"/>
    </source>
</evidence>
<dbReference type="InterPro" id="IPR021190">
    <property type="entry name" value="Pept_M10A"/>
</dbReference>
<evidence type="ECO:0000313" key="17">
    <source>
        <dbReference type="EMBL" id="KAK5645914.1"/>
    </source>
</evidence>
<dbReference type="SMART" id="SM00235">
    <property type="entry name" value="ZnMc"/>
    <property type="match status" value="1"/>
</dbReference>
<keyword evidence="9" id="KW-0482">Metalloprotease</keyword>
<feature type="binding site" evidence="14">
    <location>
        <position position="181"/>
    </location>
    <ligand>
        <name>Ca(2+)</name>
        <dbReference type="ChEBI" id="CHEBI:29108"/>
        <label>1</label>
    </ligand>
</feature>
<feature type="active site" evidence="12">
    <location>
        <position position="199"/>
    </location>
</feature>
<feature type="binding site" evidence="13">
    <location>
        <position position="208"/>
    </location>
    <ligand>
        <name>Zn(2+)</name>
        <dbReference type="ChEBI" id="CHEBI:29105"/>
        <label>2</label>
        <note>catalytic</note>
    </ligand>
</feature>
<evidence type="ECO:0000256" key="1">
    <source>
        <dbReference type="ARBA" id="ARBA00010370"/>
    </source>
</evidence>
<evidence type="ECO:0000256" key="8">
    <source>
        <dbReference type="ARBA" id="ARBA00022837"/>
    </source>
</evidence>
<keyword evidence="8 14" id="KW-0106">Calcium</keyword>
<dbReference type="SUPFAM" id="SSF55486">
    <property type="entry name" value="Metalloproteases ('zincins'), catalytic domain"/>
    <property type="match status" value="1"/>
</dbReference>
<evidence type="ECO:0000256" key="6">
    <source>
        <dbReference type="ARBA" id="ARBA00022801"/>
    </source>
</evidence>
<feature type="domain" description="Peptidase metallopeptidase" evidence="16">
    <location>
        <begin position="95"/>
        <end position="243"/>
    </location>
</feature>
<dbReference type="CDD" id="cd04278">
    <property type="entry name" value="ZnMc_MMP"/>
    <property type="match status" value="1"/>
</dbReference>
<reference evidence="17 18" key="1">
    <citation type="journal article" date="2024" name="Insects">
        <title>An Improved Chromosome-Level Genome Assembly of the Firefly Pyrocoelia pectoralis.</title>
        <authorList>
            <person name="Fu X."/>
            <person name="Meyer-Rochow V.B."/>
            <person name="Ballantyne L."/>
            <person name="Zhu X."/>
        </authorList>
    </citation>
    <scope>NUCLEOTIDE SEQUENCE [LARGE SCALE GENOMIC DNA]</scope>
    <source>
        <strain evidence="17">XCY_ONT2</strain>
    </source>
</reference>
<keyword evidence="7 13" id="KW-0862">Zinc</keyword>
<feature type="binding site" evidence="14">
    <location>
        <position position="181"/>
    </location>
    <ligand>
        <name>Ca(2+)</name>
        <dbReference type="ChEBI" id="CHEBI:29108"/>
        <label>3</label>
    </ligand>
</feature>
<dbReference type="GO" id="GO:0030198">
    <property type="term" value="P:extracellular matrix organization"/>
    <property type="evidence" value="ECO:0007669"/>
    <property type="project" value="TreeGrafter"/>
</dbReference>
<feature type="binding site" evidence="14">
    <location>
        <position position="407"/>
    </location>
    <ligand>
        <name>Ca(2+)</name>
        <dbReference type="ChEBI" id="CHEBI:29108"/>
        <label>4</label>
    </ligand>
</feature>
<keyword evidence="3 13" id="KW-0479">Metal-binding</keyword>
<dbReference type="EMBL" id="JAVRBK010000003">
    <property type="protein sequence ID" value="KAK5645914.1"/>
    <property type="molecule type" value="Genomic_DNA"/>
</dbReference>
<comment type="similarity">
    <text evidence="1">Belongs to the peptidase M10A family.</text>
</comment>
<keyword evidence="2" id="KW-0645">Protease</keyword>
<dbReference type="InterPro" id="IPR000585">
    <property type="entry name" value="Hemopexin-like_dom"/>
</dbReference>
<dbReference type="GO" id="GO:0031012">
    <property type="term" value="C:extracellular matrix"/>
    <property type="evidence" value="ECO:0007669"/>
    <property type="project" value="InterPro"/>
</dbReference>
<dbReference type="PROSITE" id="PS00024">
    <property type="entry name" value="HEMOPEXIN"/>
    <property type="match status" value="1"/>
</dbReference>
<dbReference type="InterPro" id="IPR002477">
    <property type="entry name" value="Peptidoglycan-bd-like"/>
</dbReference>
<dbReference type="InterPro" id="IPR033739">
    <property type="entry name" value="M10A_MMP"/>
</dbReference>
<dbReference type="CDD" id="cd00094">
    <property type="entry name" value="HX"/>
    <property type="match status" value="1"/>
</dbReference>
<feature type="binding site" evidence="14">
    <location>
        <position position="149"/>
    </location>
    <ligand>
        <name>Ca(2+)</name>
        <dbReference type="ChEBI" id="CHEBI:29108"/>
        <label>2</label>
    </ligand>
</feature>
<keyword evidence="5" id="KW-0677">Repeat</keyword>
<keyword evidence="18" id="KW-1185">Reference proteome</keyword>
<comment type="caution">
    <text evidence="17">The sequence shown here is derived from an EMBL/GenBank/DDBJ whole genome shotgun (WGS) entry which is preliminary data.</text>
</comment>
<dbReference type="InterPro" id="IPR006026">
    <property type="entry name" value="Peptidase_Metallo"/>
</dbReference>
<dbReference type="PANTHER" id="PTHR10201">
    <property type="entry name" value="MATRIX METALLOPROTEINASE"/>
    <property type="match status" value="1"/>
</dbReference>
<feature type="binding site" description="in inhibited form" evidence="14">
    <location>
        <position position="78"/>
    </location>
    <ligand>
        <name>Zn(2+)</name>
        <dbReference type="ChEBI" id="CHEBI:29105"/>
        <label>2</label>
        <note>catalytic</note>
    </ligand>
</feature>
<dbReference type="PROSITE" id="PS51642">
    <property type="entry name" value="HEMOPEXIN_2"/>
    <property type="match status" value="3"/>
</dbReference>
<dbReference type="InterPro" id="IPR036365">
    <property type="entry name" value="PGBD-like_sf"/>
</dbReference>
<accession>A0AAN7VKW7</accession>
<evidence type="ECO:0000256" key="14">
    <source>
        <dbReference type="PIRSR" id="PIRSR621190-2"/>
    </source>
</evidence>
<dbReference type="SMART" id="SM00120">
    <property type="entry name" value="HX"/>
    <property type="match status" value="4"/>
</dbReference>
<keyword evidence="10" id="KW-0865">Zymogen</keyword>
<dbReference type="InterPro" id="IPR018486">
    <property type="entry name" value="Hemopexin_CS"/>
</dbReference>
<keyword evidence="11" id="KW-1015">Disulfide bond</keyword>
<feature type="binding site" evidence="14">
    <location>
        <position position="358"/>
    </location>
    <ligand>
        <name>Ca(2+)</name>
        <dbReference type="ChEBI" id="CHEBI:29108"/>
        <label>5</label>
    </ligand>
</feature>
<evidence type="ECO:0000256" key="2">
    <source>
        <dbReference type="ARBA" id="ARBA00022670"/>
    </source>
</evidence>
<organism evidence="17 18">
    <name type="scientific">Pyrocoelia pectoralis</name>
    <dbReference type="NCBI Taxonomy" id="417401"/>
    <lineage>
        <taxon>Eukaryota</taxon>
        <taxon>Metazoa</taxon>
        <taxon>Ecdysozoa</taxon>
        <taxon>Arthropoda</taxon>
        <taxon>Hexapoda</taxon>
        <taxon>Insecta</taxon>
        <taxon>Pterygota</taxon>
        <taxon>Neoptera</taxon>
        <taxon>Endopterygota</taxon>
        <taxon>Coleoptera</taxon>
        <taxon>Polyphaga</taxon>
        <taxon>Elateriformia</taxon>
        <taxon>Elateroidea</taxon>
        <taxon>Lampyridae</taxon>
        <taxon>Lampyrinae</taxon>
        <taxon>Pyrocoelia</taxon>
    </lineage>
</organism>
<dbReference type="GO" id="GO:0004222">
    <property type="term" value="F:metalloendopeptidase activity"/>
    <property type="evidence" value="ECO:0007669"/>
    <property type="project" value="InterPro"/>
</dbReference>
<feature type="binding site" evidence="14">
    <location>
        <position position="159"/>
    </location>
    <ligand>
        <name>Ca(2+)</name>
        <dbReference type="ChEBI" id="CHEBI:29108"/>
        <label>3</label>
    </ligand>
</feature>
<dbReference type="PIRSF" id="PIRSF001191">
    <property type="entry name" value="Peptidase_M10A_matrix"/>
    <property type="match status" value="1"/>
</dbReference>
<sequence length="455" mass="52922">MNYLTYLFPVLFQINNQTDGMNKTMIMNYLHDFGYLSVTSATDNEMKAALQDYQYFIGTKPTGEINNETMDMMQRPRCGKPDEEMKRAKRYTFLGNNTWPKAELLYRFDSYPLKMRSLEVHREFKRAFDVWSKHVKIIFKNVVDTSYSDISINFRTLDGEGRSIGYALNPTHGIVILDKDEPWTKEGEGVNLFQIALHEIGHSLGLGHSSKRNSIMYPYYLGYRENAGLDIDDVKGITALYSNDKHDNRSSKGDNTELCRDPKIDTIFTAPDGFVYVLKNNKYWKFTTNFIMVDGPNLIQSRWPGLPSNIDAAFTSWNNVTIFYKGYYLWKYVLNKKVGEPKLIADGYDNVPNHIDAAFIWSGSGHLYFFRGSKYWMYNSYKHLGMRIKYIYPLPISYWYGVPNDIDAAVSIRGATYFFKGGNYYKYDDRNRRIYAGYPRSTTIEMFKCVNSNYG</sequence>
<feature type="binding site" evidence="13">
    <location>
        <position position="202"/>
    </location>
    <ligand>
        <name>Zn(2+)</name>
        <dbReference type="ChEBI" id="CHEBI:29105"/>
        <label>2</label>
        <note>catalytic</note>
    </ligand>
</feature>
<keyword evidence="4" id="KW-0732">Signal</keyword>